<dbReference type="SUPFAM" id="SSF55785">
    <property type="entry name" value="PYP-like sensor domain (PAS domain)"/>
    <property type="match status" value="2"/>
</dbReference>
<dbReference type="PANTHER" id="PTHR44757">
    <property type="entry name" value="DIGUANYLATE CYCLASE DGCP"/>
    <property type="match status" value="1"/>
</dbReference>
<keyword evidence="7" id="KW-1185">Reference proteome</keyword>
<dbReference type="InterPro" id="IPR035919">
    <property type="entry name" value="EAL_sf"/>
</dbReference>
<dbReference type="Gene3D" id="3.30.450.20">
    <property type="entry name" value="PAS domain"/>
    <property type="match status" value="4"/>
</dbReference>
<dbReference type="SUPFAM" id="SSF141868">
    <property type="entry name" value="EAL domain-like"/>
    <property type="match status" value="1"/>
</dbReference>
<dbReference type="CDD" id="cd01948">
    <property type="entry name" value="EAL"/>
    <property type="match status" value="1"/>
</dbReference>
<evidence type="ECO:0000313" key="6">
    <source>
        <dbReference type="EMBL" id="MDH7454709.1"/>
    </source>
</evidence>
<dbReference type="CDD" id="cd00130">
    <property type="entry name" value="PAS"/>
    <property type="match status" value="2"/>
</dbReference>
<gene>
    <name evidence="6" type="ORF">QF205_16800</name>
</gene>
<feature type="domain" description="GGDEF" evidence="5">
    <location>
        <begin position="591"/>
        <end position="729"/>
    </location>
</feature>
<proteinExistence type="predicted"/>
<dbReference type="InterPro" id="IPR000014">
    <property type="entry name" value="PAS"/>
</dbReference>
<evidence type="ECO:0000313" key="7">
    <source>
        <dbReference type="Proteomes" id="UP001160550"/>
    </source>
</evidence>
<protein>
    <submittedName>
        <fullName evidence="6">EAL domain-containing protein</fullName>
    </submittedName>
</protein>
<dbReference type="InterPro" id="IPR052155">
    <property type="entry name" value="Biofilm_reg_signaling"/>
</dbReference>
<dbReference type="Pfam" id="PF08447">
    <property type="entry name" value="PAS_3"/>
    <property type="match status" value="1"/>
</dbReference>
<dbReference type="PROSITE" id="PS50887">
    <property type="entry name" value="GGDEF"/>
    <property type="match status" value="1"/>
</dbReference>
<evidence type="ECO:0000259" key="4">
    <source>
        <dbReference type="PROSITE" id="PS50883"/>
    </source>
</evidence>
<feature type="domain" description="PAS" evidence="2">
    <location>
        <begin position="313"/>
        <end position="385"/>
    </location>
</feature>
<dbReference type="Gene3D" id="3.20.20.450">
    <property type="entry name" value="EAL domain"/>
    <property type="match status" value="1"/>
</dbReference>
<sequence>MPPSPRSKRSRGSVSKVAAVGVTVGLLMMLGLGLLLWQDRGTRIAGGQRQALALSTGVDRLLRQELGSLERALGGISADAARYGDRAPEQADALLRDAIAGVVARRAELASVVLVDAQGRALAEGGQGDEDLPQWSARAHGQLAVGGLEPDGQGGWRLRVALPFDDGRWLLGRLHTVAIERMIDDLDVGREGQVTVLDRNGVVIARSPDADRHVGRRTRLPPELRDARGTTSGLRVSQIDGVARLSGFSATSGYDLIVVAGLGVREALVPWYRNVSLAIGFLLLYWLGMGYFLRRLAKGERVREALLSELEEQADWLDQAQRASRTGVWRMEADGERIKVSAHMAALYGFEPKGGVMPLADFFARMHPDDRDEVERAFARTLEAGEPYQAEFRVHPRPGVERWLRKRGGLVSDSQGTARVSGTVVDVTEGHEAQARIERAEAQFRALFERNPLPFWVFDEQTLRFLAVNDAAVASYGYSEAEFRRMTILDIRPRDERAKVEASMAQRGPREDVDGIWSHVRRDGSRLDVRVFSSGIEFAGRPARLVLAEDVSDRVAYERDLAWRASHDDLTGLSRLSSLIEEVNARHVPGTRYAVAFVRIRGMELIAPTLGAHTSELLLREVAARIDEVGRRFGLSGFWPGESFVVVALDAARREEMLAALEEMVSVPVDTEGGAHPVEASIGIAEGPEDGQGAEQVIGHAALAALQARREQLPLLPYDGGMAEQATERIALARQLRSALDQGEFELHYQPIRRVADGRVVALEALLRWRHEGRMVSPAVFVPLAEASGLIVPIGCWVLEQAARCHARLGERALGGVSIAVNVSAVQLLGDTLTSVVRQVQREYALSPGALHVELTESVVLRQPQTARARMLELREAGVSISIDDFGTGFSSMAYLRDLPLDYLKIDRSFVQGVHADERNASICRALIALAHGLGLGTIAEGVEQPEELDWLRANGCDQAQGYLLGRPAPLAEVLDAISSAGA</sequence>
<dbReference type="Pfam" id="PF00563">
    <property type="entry name" value="EAL"/>
    <property type="match status" value="1"/>
</dbReference>
<dbReference type="PROSITE" id="PS50113">
    <property type="entry name" value="PAC"/>
    <property type="match status" value="1"/>
</dbReference>
<dbReference type="PROSITE" id="PS50112">
    <property type="entry name" value="PAS"/>
    <property type="match status" value="2"/>
</dbReference>
<evidence type="ECO:0000259" key="5">
    <source>
        <dbReference type="PROSITE" id="PS50887"/>
    </source>
</evidence>
<dbReference type="RefSeq" id="WP_280943937.1">
    <property type="nucleotide sequence ID" value="NZ_JARYGX010000032.1"/>
</dbReference>
<feature type="transmembrane region" description="Helical" evidence="1">
    <location>
        <begin position="17"/>
        <end position="37"/>
    </location>
</feature>
<accession>A0ABT6MVR1</accession>
<feature type="domain" description="PAC" evidence="3">
    <location>
        <begin position="388"/>
        <end position="439"/>
    </location>
</feature>
<dbReference type="Gene3D" id="2.10.70.100">
    <property type="match status" value="1"/>
</dbReference>
<dbReference type="EMBL" id="JARYGX010000032">
    <property type="protein sequence ID" value="MDH7454709.1"/>
    <property type="molecule type" value="Genomic_DNA"/>
</dbReference>
<dbReference type="SMART" id="SM00267">
    <property type="entry name" value="GGDEF"/>
    <property type="match status" value="1"/>
</dbReference>
<evidence type="ECO:0000256" key="1">
    <source>
        <dbReference type="SAM" id="Phobius"/>
    </source>
</evidence>
<feature type="domain" description="PAS" evidence="2">
    <location>
        <begin position="440"/>
        <end position="483"/>
    </location>
</feature>
<dbReference type="SMART" id="SM00052">
    <property type="entry name" value="EAL"/>
    <property type="match status" value="1"/>
</dbReference>
<dbReference type="InterPro" id="IPR035965">
    <property type="entry name" value="PAS-like_dom_sf"/>
</dbReference>
<feature type="domain" description="EAL" evidence="4">
    <location>
        <begin position="729"/>
        <end position="982"/>
    </location>
</feature>
<dbReference type="NCBIfam" id="TIGR00229">
    <property type="entry name" value="sensory_box"/>
    <property type="match status" value="2"/>
</dbReference>
<dbReference type="InterPro" id="IPR001633">
    <property type="entry name" value="EAL_dom"/>
</dbReference>
<dbReference type="SUPFAM" id="SSF55073">
    <property type="entry name" value="Nucleotide cyclase"/>
    <property type="match status" value="1"/>
</dbReference>
<dbReference type="Pfam" id="PF00990">
    <property type="entry name" value="GGDEF"/>
    <property type="match status" value="1"/>
</dbReference>
<organism evidence="6 7">
    <name type="scientific">Luteimonas composti</name>
    <dbReference type="NCBI Taxonomy" id="398257"/>
    <lineage>
        <taxon>Bacteria</taxon>
        <taxon>Pseudomonadati</taxon>
        <taxon>Pseudomonadota</taxon>
        <taxon>Gammaproteobacteria</taxon>
        <taxon>Lysobacterales</taxon>
        <taxon>Lysobacteraceae</taxon>
        <taxon>Luteimonas</taxon>
    </lineage>
</organism>
<dbReference type="PANTHER" id="PTHR44757:SF2">
    <property type="entry name" value="BIOFILM ARCHITECTURE MAINTENANCE PROTEIN MBAA"/>
    <property type="match status" value="1"/>
</dbReference>
<keyword evidence="1" id="KW-0472">Membrane</keyword>
<dbReference type="CDD" id="cd12915">
    <property type="entry name" value="PDC2_DGC_like"/>
    <property type="match status" value="1"/>
</dbReference>
<name>A0ABT6MVR1_9GAMM</name>
<dbReference type="Proteomes" id="UP001160550">
    <property type="component" value="Unassembled WGS sequence"/>
</dbReference>
<reference evidence="6" key="2">
    <citation type="submission" date="2023-04" db="EMBL/GenBank/DDBJ databases">
        <authorList>
            <person name="Sun J.-Q."/>
        </authorList>
    </citation>
    <scope>NUCLEOTIDE SEQUENCE</scope>
    <source>
        <strain evidence="6">CC-YY355</strain>
    </source>
</reference>
<feature type="transmembrane region" description="Helical" evidence="1">
    <location>
        <begin position="275"/>
        <end position="293"/>
    </location>
</feature>
<dbReference type="Gene3D" id="3.30.70.270">
    <property type="match status" value="1"/>
</dbReference>
<dbReference type="InterPro" id="IPR043128">
    <property type="entry name" value="Rev_trsase/Diguanyl_cyclase"/>
</dbReference>
<evidence type="ECO:0000259" key="3">
    <source>
        <dbReference type="PROSITE" id="PS50113"/>
    </source>
</evidence>
<dbReference type="InterPro" id="IPR013655">
    <property type="entry name" value="PAS_fold_3"/>
</dbReference>
<reference evidence="6" key="1">
    <citation type="journal article" date="2007" name="Int. J. Syst. Evol. Microbiol.">
        <title>Luteimonas composti sp. nov., a moderately thermophilic bacterium isolated from food waste.</title>
        <authorList>
            <person name="Young C.C."/>
            <person name="Kampfer P."/>
            <person name="Chen W.M."/>
            <person name="Yen W.S."/>
            <person name="Arun A.B."/>
            <person name="Lai W.A."/>
            <person name="Shen F.T."/>
            <person name="Rekha P.D."/>
            <person name="Lin K.Y."/>
            <person name="Chou J.H."/>
        </authorList>
    </citation>
    <scope>NUCLEOTIDE SEQUENCE</scope>
    <source>
        <strain evidence="6">CC-YY355</strain>
    </source>
</reference>
<dbReference type="InterPro" id="IPR000700">
    <property type="entry name" value="PAS-assoc_C"/>
</dbReference>
<dbReference type="PROSITE" id="PS50883">
    <property type="entry name" value="EAL"/>
    <property type="match status" value="1"/>
</dbReference>
<dbReference type="SMART" id="SM00091">
    <property type="entry name" value="PAS"/>
    <property type="match status" value="2"/>
</dbReference>
<keyword evidence="1" id="KW-0812">Transmembrane</keyword>
<dbReference type="InterPro" id="IPR000160">
    <property type="entry name" value="GGDEF_dom"/>
</dbReference>
<dbReference type="InterPro" id="IPR029787">
    <property type="entry name" value="Nucleotide_cyclase"/>
</dbReference>
<keyword evidence="1" id="KW-1133">Transmembrane helix</keyword>
<comment type="caution">
    <text evidence="6">The sequence shown here is derived from an EMBL/GenBank/DDBJ whole genome shotgun (WGS) entry which is preliminary data.</text>
</comment>
<evidence type="ECO:0000259" key="2">
    <source>
        <dbReference type="PROSITE" id="PS50112"/>
    </source>
</evidence>
<dbReference type="Pfam" id="PF13188">
    <property type="entry name" value="PAS_8"/>
    <property type="match status" value="1"/>
</dbReference>